<dbReference type="Pfam" id="PF07693">
    <property type="entry name" value="KAP_NTPase"/>
    <property type="match status" value="1"/>
</dbReference>
<organism evidence="2 3">
    <name type="scientific">Roseomonas elaeocarpi</name>
    <dbReference type="NCBI Taxonomy" id="907779"/>
    <lineage>
        <taxon>Bacteria</taxon>
        <taxon>Pseudomonadati</taxon>
        <taxon>Pseudomonadota</taxon>
        <taxon>Alphaproteobacteria</taxon>
        <taxon>Acetobacterales</taxon>
        <taxon>Roseomonadaceae</taxon>
        <taxon>Roseomonas</taxon>
    </lineage>
</organism>
<reference evidence="2 3" key="1">
    <citation type="submission" date="2024-09" db="EMBL/GenBank/DDBJ databases">
        <authorList>
            <person name="Sun Q."/>
            <person name="Mori K."/>
        </authorList>
    </citation>
    <scope>NUCLEOTIDE SEQUENCE [LARGE SCALE GENOMIC DNA]</scope>
    <source>
        <strain evidence="2 3">TBRC 5777</strain>
    </source>
</reference>
<protein>
    <submittedName>
        <fullName evidence="2">P-loop NTPase fold protein</fullName>
    </submittedName>
</protein>
<dbReference type="RefSeq" id="WP_377044727.1">
    <property type="nucleotide sequence ID" value="NZ_JBHLUN010000008.1"/>
</dbReference>
<dbReference type="InterPro" id="IPR011646">
    <property type="entry name" value="KAP_P-loop"/>
</dbReference>
<accession>A0ABV6JWL3</accession>
<dbReference type="EMBL" id="JBHLUN010000008">
    <property type="protein sequence ID" value="MFC0408973.1"/>
    <property type="molecule type" value="Genomic_DNA"/>
</dbReference>
<dbReference type="InterPro" id="IPR027417">
    <property type="entry name" value="P-loop_NTPase"/>
</dbReference>
<name>A0ABV6JWL3_9PROT</name>
<evidence type="ECO:0000313" key="2">
    <source>
        <dbReference type="EMBL" id="MFC0408973.1"/>
    </source>
</evidence>
<sequence length="462" mass="51212">MRLFVPPIDVGPEEGFTPQKDLFGRAAVGEGLTHLVSTVTDPLVIAVDGKWGSGKSTFLRMWMGELRKVGFPDIHFDAFENDYFDDAFTALAGEIIGLAEEKRKEASTKAKRFKDTAVEVSKVLARSGLRLGVRVLTAGAVDGSVIDAMEKDVAAEASGVVDKLIGEKLTQQKDQKATIASFKSALSDLPSLLTNEVEVASSDEGSIGKRKKDKPLIIVIDELDRCKPLFALQILERAKHLFSVQNVHFVLGTHLGQLSNSVQIAYGLQTDANMYLQKFIHFSITLERAYADGGDGERRKFIDWLIRQHQFESSDRNLVHTITNYLIALADKLNLGLRDIERIVSSIALTLACSSEPEYRPASLICALCVLKVKFPELYAKAKVGDLSFGEVQSALQLKNSWGEERRRVREVLVEYFEAMLLPDSEAARNVRFPDNLAFHGITRASLLPYLTNGLIDRMRPA</sequence>
<evidence type="ECO:0000313" key="3">
    <source>
        <dbReference type="Proteomes" id="UP001589865"/>
    </source>
</evidence>
<comment type="caution">
    <text evidence="2">The sequence shown here is derived from an EMBL/GenBank/DDBJ whole genome shotgun (WGS) entry which is preliminary data.</text>
</comment>
<gene>
    <name evidence="2" type="ORF">ACFFGY_11975</name>
</gene>
<keyword evidence="3" id="KW-1185">Reference proteome</keyword>
<dbReference type="Proteomes" id="UP001589865">
    <property type="component" value="Unassembled WGS sequence"/>
</dbReference>
<proteinExistence type="predicted"/>
<dbReference type="SUPFAM" id="SSF52540">
    <property type="entry name" value="P-loop containing nucleoside triphosphate hydrolases"/>
    <property type="match status" value="1"/>
</dbReference>
<feature type="domain" description="KAP NTPase" evidence="1">
    <location>
        <begin position="35"/>
        <end position="350"/>
    </location>
</feature>
<dbReference type="Gene3D" id="3.40.50.300">
    <property type="entry name" value="P-loop containing nucleotide triphosphate hydrolases"/>
    <property type="match status" value="1"/>
</dbReference>
<evidence type="ECO:0000259" key="1">
    <source>
        <dbReference type="Pfam" id="PF07693"/>
    </source>
</evidence>